<dbReference type="RefSeq" id="WP_165242098.1">
    <property type="nucleotide sequence ID" value="NZ_JAAKZV010000194.1"/>
</dbReference>
<dbReference type="PROSITE" id="PS51318">
    <property type="entry name" value="TAT"/>
    <property type="match status" value="1"/>
</dbReference>
<feature type="signal peptide" evidence="1">
    <location>
        <begin position="1"/>
        <end position="29"/>
    </location>
</feature>
<dbReference type="PANTHER" id="PTHR32015">
    <property type="entry name" value="FASTING INDUCED LIPASE"/>
    <property type="match status" value="1"/>
</dbReference>
<sequence>MVRITSRRTAARLAGALLLAAGLSATAVAPQATAGAEAERPQYPVPYSLAGGFFADPAGGLDPEAAPPGANDWDCKPSAEHPEPVILLHGLGGNQRLNWSTTAPLLANNGYCVYSLTYGNHDNLPIGGLESMRDSAQAVSALVDKALQQTGAKKAAIVGHSEGSTVGAYYLKRLGGAAKVDKLVGISPNYQGTELYGLTRLAQNLPPGLDDILETACGACKEYARDSAFMKDLNAGGSAAVPGVTYTNIQGAFEQIVLPNSSGTLAVPNATNTRVNKGCAADLSDHISLVASRRANQMVLNALDPAHPGELPCAFNPPFLN</sequence>
<evidence type="ECO:0000256" key="1">
    <source>
        <dbReference type="SAM" id="SignalP"/>
    </source>
</evidence>
<dbReference type="InterPro" id="IPR006311">
    <property type="entry name" value="TAT_signal"/>
</dbReference>
<organism evidence="3 4">
    <name type="scientific">Streptomyces coryli</name>
    <dbReference type="NCBI Taxonomy" id="1128680"/>
    <lineage>
        <taxon>Bacteria</taxon>
        <taxon>Bacillati</taxon>
        <taxon>Actinomycetota</taxon>
        <taxon>Actinomycetes</taxon>
        <taxon>Kitasatosporales</taxon>
        <taxon>Streptomycetaceae</taxon>
        <taxon>Streptomyces</taxon>
    </lineage>
</organism>
<accession>A0A6G4UAS2</accession>
<dbReference type="InterPro" id="IPR002918">
    <property type="entry name" value="Lipase_EstA/Esterase_EstB"/>
</dbReference>
<proteinExistence type="predicted"/>
<dbReference type="SUPFAM" id="SSF53474">
    <property type="entry name" value="alpha/beta-Hydrolases"/>
    <property type="match status" value="1"/>
</dbReference>
<protein>
    <submittedName>
        <fullName evidence="3">Alpha/beta fold hydrolase</fullName>
    </submittedName>
</protein>
<dbReference type="GO" id="GO:0016042">
    <property type="term" value="P:lipid catabolic process"/>
    <property type="evidence" value="ECO:0007669"/>
    <property type="project" value="InterPro"/>
</dbReference>
<keyword evidence="1" id="KW-0732">Signal</keyword>
<keyword evidence="4" id="KW-1185">Reference proteome</keyword>
<dbReference type="InterPro" id="IPR000073">
    <property type="entry name" value="AB_hydrolase_1"/>
</dbReference>
<dbReference type="GO" id="GO:0016298">
    <property type="term" value="F:lipase activity"/>
    <property type="evidence" value="ECO:0007669"/>
    <property type="project" value="TreeGrafter"/>
</dbReference>
<dbReference type="Proteomes" id="UP000481583">
    <property type="component" value="Unassembled WGS sequence"/>
</dbReference>
<name>A0A6G4UAS2_9ACTN</name>
<dbReference type="AlphaFoldDB" id="A0A6G4UAS2"/>
<feature type="domain" description="AB hydrolase-1" evidence="2">
    <location>
        <begin position="84"/>
        <end position="192"/>
    </location>
</feature>
<evidence type="ECO:0000313" key="3">
    <source>
        <dbReference type="EMBL" id="NGN68291.1"/>
    </source>
</evidence>
<evidence type="ECO:0000259" key="2">
    <source>
        <dbReference type="Pfam" id="PF00561"/>
    </source>
</evidence>
<dbReference type="EMBL" id="JAAKZV010000194">
    <property type="protein sequence ID" value="NGN68291.1"/>
    <property type="molecule type" value="Genomic_DNA"/>
</dbReference>
<dbReference type="Pfam" id="PF00561">
    <property type="entry name" value="Abhydrolase_1"/>
    <property type="match status" value="1"/>
</dbReference>
<gene>
    <name evidence="3" type="ORF">G5C51_30885</name>
</gene>
<dbReference type="Gene3D" id="3.40.50.1820">
    <property type="entry name" value="alpha/beta hydrolase"/>
    <property type="match status" value="1"/>
</dbReference>
<evidence type="ECO:0000313" key="4">
    <source>
        <dbReference type="Proteomes" id="UP000481583"/>
    </source>
</evidence>
<feature type="chain" id="PRO_5039475312" evidence="1">
    <location>
        <begin position="30"/>
        <end position="321"/>
    </location>
</feature>
<comment type="caution">
    <text evidence="3">The sequence shown here is derived from an EMBL/GenBank/DDBJ whole genome shotgun (WGS) entry which is preliminary data.</text>
</comment>
<reference evidence="3 4" key="1">
    <citation type="submission" date="2020-02" db="EMBL/GenBank/DDBJ databases">
        <title>Whole-genome analyses of novel actinobacteria.</title>
        <authorList>
            <person name="Sahin N."/>
        </authorList>
    </citation>
    <scope>NUCLEOTIDE SEQUENCE [LARGE SCALE GENOMIC DNA]</scope>
    <source>
        <strain evidence="3 4">A7024</strain>
    </source>
</reference>
<dbReference type="InterPro" id="IPR029058">
    <property type="entry name" value="AB_hydrolase_fold"/>
</dbReference>
<keyword evidence="3" id="KW-0378">Hydrolase</keyword>
<dbReference type="PANTHER" id="PTHR32015:SF1">
    <property type="entry name" value="LIPASE"/>
    <property type="match status" value="1"/>
</dbReference>